<dbReference type="Pfam" id="PF09583">
    <property type="entry name" value="Phageshock_PspG"/>
    <property type="match status" value="1"/>
</dbReference>
<gene>
    <name evidence="2" type="primary">pspG</name>
    <name evidence="2" type="ORF">EB241_20060</name>
</gene>
<proteinExistence type="predicted"/>
<evidence type="ECO:0000256" key="1">
    <source>
        <dbReference type="SAM" id="Phobius"/>
    </source>
</evidence>
<sequence length="77" mass="8450">MMDILFVVGFFVMLLLVGITLPAIIAALIVATALMVLGGMLAFVVKMLPWLLLAVVAVGLYRHFRKTPSKYSARLSR</sequence>
<feature type="transmembrane region" description="Helical" evidence="1">
    <location>
        <begin position="7"/>
        <end position="34"/>
    </location>
</feature>
<dbReference type="NCBIfam" id="TIGR02975">
    <property type="entry name" value="phageshock_pspG"/>
    <property type="match status" value="1"/>
</dbReference>
<keyword evidence="1" id="KW-0812">Transmembrane</keyword>
<feature type="transmembrane region" description="Helical" evidence="1">
    <location>
        <begin position="40"/>
        <end position="61"/>
    </location>
</feature>
<evidence type="ECO:0000313" key="3">
    <source>
        <dbReference type="Proteomes" id="UP000279457"/>
    </source>
</evidence>
<organism evidence="2 3">
    <name type="scientific">Erwinia psidii</name>
    <dbReference type="NCBI Taxonomy" id="69224"/>
    <lineage>
        <taxon>Bacteria</taxon>
        <taxon>Pseudomonadati</taxon>
        <taxon>Pseudomonadota</taxon>
        <taxon>Gammaproteobacteria</taxon>
        <taxon>Enterobacterales</taxon>
        <taxon>Erwiniaceae</taxon>
        <taxon>Erwinia</taxon>
    </lineage>
</organism>
<dbReference type="OrthoDB" id="6548543at2"/>
<dbReference type="AlphaFoldDB" id="A0A3N6UKP3"/>
<name>A0A3N6UKP3_9GAMM</name>
<keyword evidence="3" id="KW-1185">Reference proteome</keyword>
<evidence type="ECO:0000313" key="2">
    <source>
        <dbReference type="EMBL" id="RQM36509.1"/>
    </source>
</evidence>
<protein>
    <submittedName>
        <fullName evidence="2">Envelope stress response protein PspG</fullName>
    </submittedName>
</protein>
<dbReference type="Proteomes" id="UP000279457">
    <property type="component" value="Unassembled WGS sequence"/>
</dbReference>
<keyword evidence="1" id="KW-0472">Membrane</keyword>
<reference evidence="2 3" key="1">
    <citation type="submission" date="2018-10" db="EMBL/GenBank/DDBJ databases">
        <title>Draft genome sequence for the type isolate of Erwinia psidii, agent causal of bacterial blight in guava (Psidium guajava) and wilt and die-back of Eucalyptus spp.</title>
        <authorList>
            <person name="Hermenegildo P.S."/>
            <person name="Santos S.A."/>
            <person name="Guimaraes L.M.S."/>
            <person name="Vidigal P.M.P."/>
            <person name="Pereira I.C."/>
            <person name="Badel J.L."/>
            <person name="Alfenas-Zerbini P."/>
            <person name="Ferreira M.A.S.V."/>
            <person name="Alfenas A.C."/>
        </authorList>
    </citation>
    <scope>NUCLEOTIDE SEQUENCE [LARGE SCALE GENOMIC DNA]</scope>
    <source>
        <strain evidence="2 3">IBSBF 435</strain>
    </source>
</reference>
<comment type="caution">
    <text evidence="2">The sequence shown here is derived from an EMBL/GenBank/DDBJ whole genome shotgun (WGS) entry which is preliminary data.</text>
</comment>
<dbReference type="EMBL" id="RHHM01000021">
    <property type="protein sequence ID" value="RQM36509.1"/>
    <property type="molecule type" value="Genomic_DNA"/>
</dbReference>
<dbReference type="InterPro" id="IPR014318">
    <property type="entry name" value="Phageshock_PspG"/>
</dbReference>
<accession>A0A3N6UKP3</accession>
<keyword evidence="1" id="KW-1133">Transmembrane helix</keyword>